<dbReference type="GO" id="GO:0015627">
    <property type="term" value="C:type II protein secretion system complex"/>
    <property type="evidence" value="ECO:0007669"/>
    <property type="project" value="InterPro"/>
</dbReference>
<proteinExistence type="inferred from homology"/>
<comment type="similarity">
    <text evidence="9 10">Belongs to the ComGC family.</text>
</comment>
<dbReference type="InterPro" id="IPR016940">
    <property type="entry name" value="ComGC"/>
</dbReference>
<feature type="propeptide" id="PRO_5035530542" evidence="11">
    <location>
        <begin position="1"/>
        <end position="7"/>
    </location>
</feature>
<comment type="subunit">
    <text evidence="10">Homodimer.</text>
</comment>
<feature type="modified residue" description="N-methylphenylalanine" evidence="11">
    <location>
        <position position="8"/>
    </location>
</feature>
<evidence type="ECO:0000256" key="3">
    <source>
        <dbReference type="ARBA" id="ARBA00022475"/>
    </source>
</evidence>
<dbReference type="SUPFAM" id="SSF54523">
    <property type="entry name" value="Pili subunits"/>
    <property type="match status" value="1"/>
</dbReference>
<dbReference type="InterPro" id="IPR012902">
    <property type="entry name" value="N_methyl_site"/>
</dbReference>
<feature type="transmembrane region" description="Helical" evidence="10">
    <location>
        <begin position="7"/>
        <end position="28"/>
    </location>
</feature>
<accession>A0A516KGU3</accession>
<protein>
    <recommendedName>
        <fullName evidence="10">ComG operon protein 3</fullName>
    </recommendedName>
</protein>
<dbReference type="Gene3D" id="3.30.700.10">
    <property type="entry name" value="Glycoprotein, Type 4 Pilin"/>
    <property type="match status" value="1"/>
</dbReference>
<keyword evidence="8 10" id="KW-0178">Competence</keyword>
<keyword evidence="6 10" id="KW-1133">Transmembrane helix</keyword>
<keyword evidence="13" id="KW-1185">Reference proteome</keyword>
<dbReference type="GO" id="GO:0015628">
    <property type="term" value="P:protein secretion by the type II secretion system"/>
    <property type="evidence" value="ECO:0007669"/>
    <property type="project" value="InterPro"/>
</dbReference>
<dbReference type="InterPro" id="IPR045584">
    <property type="entry name" value="Pilin-like"/>
</dbReference>
<keyword evidence="5 10" id="KW-0812">Transmembrane</keyword>
<dbReference type="NCBIfam" id="TIGR02532">
    <property type="entry name" value="IV_pilin_GFxxxE"/>
    <property type="match status" value="1"/>
</dbReference>
<evidence type="ECO:0000256" key="9">
    <source>
        <dbReference type="ARBA" id="ARBA00043982"/>
    </source>
</evidence>
<comment type="subcellular location">
    <subcellularLocation>
        <location evidence="1">Cell membrane</location>
        <topology evidence="1">Single-pass membrane protein</topology>
    </subcellularLocation>
    <subcellularLocation>
        <location evidence="2">Cell surface</location>
    </subcellularLocation>
</comment>
<sequence length="104" mass="11115">MIKKAQGFTLIEMLIVLAVISVLLLLLIPNLASKNGEVQDKGCVALIKMAKSQIQAYQIDHGVPPSDVGKLEAEKYIQENATCANGSKQLHISSDGAVTLVPTE</sequence>
<evidence type="ECO:0000256" key="11">
    <source>
        <dbReference type="PIRSR" id="PIRSR029928-50"/>
    </source>
</evidence>
<evidence type="ECO:0000313" key="13">
    <source>
        <dbReference type="Proteomes" id="UP000315215"/>
    </source>
</evidence>
<evidence type="ECO:0000313" key="12">
    <source>
        <dbReference type="EMBL" id="QDP40597.1"/>
    </source>
</evidence>
<dbReference type="NCBIfam" id="NF040999">
    <property type="entry name" value="pilin_ComGC"/>
    <property type="match status" value="1"/>
</dbReference>
<dbReference type="RefSeq" id="WP_143894324.1">
    <property type="nucleotide sequence ID" value="NZ_CP041666.1"/>
</dbReference>
<reference evidence="12 13" key="1">
    <citation type="submission" date="2019-07" db="EMBL/GenBank/DDBJ databases">
        <authorList>
            <person name="Li J."/>
        </authorList>
    </citation>
    <scope>NUCLEOTIDE SEQUENCE [LARGE SCALE GENOMIC DNA]</scope>
    <source>
        <strain evidence="12 13">TKL69</strain>
    </source>
</reference>
<evidence type="ECO:0000256" key="2">
    <source>
        <dbReference type="ARBA" id="ARBA00004241"/>
    </source>
</evidence>
<dbReference type="PROSITE" id="PS00409">
    <property type="entry name" value="PROKAR_NTER_METHYL"/>
    <property type="match status" value="1"/>
</dbReference>
<dbReference type="KEGG" id="aqt:FN924_10585"/>
<dbReference type="Proteomes" id="UP000315215">
    <property type="component" value="Chromosome"/>
</dbReference>
<dbReference type="EMBL" id="CP041666">
    <property type="protein sequence ID" value="QDP40597.1"/>
    <property type="molecule type" value="Genomic_DNA"/>
</dbReference>
<evidence type="ECO:0000256" key="7">
    <source>
        <dbReference type="ARBA" id="ARBA00023136"/>
    </source>
</evidence>
<keyword evidence="7 10" id="KW-0472">Membrane</keyword>
<evidence type="ECO:0000256" key="10">
    <source>
        <dbReference type="PIRNR" id="PIRNR029928"/>
    </source>
</evidence>
<keyword evidence="4 11" id="KW-0488">Methylation</keyword>
<evidence type="ECO:0000256" key="5">
    <source>
        <dbReference type="ARBA" id="ARBA00022692"/>
    </source>
</evidence>
<keyword evidence="3 10" id="KW-1003">Cell membrane</keyword>
<dbReference type="PRINTS" id="PR00813">
    <property type="entry name" value="BCTERIALGSPG"/>
</dbReference>
<evidence type="ECO:0000256" key="8">
    <source>
        <dbReference type="ARBA" id="ARBA00023287"/>
    </source>
</evidence>
<dbReference type="InterPro" id="IPR000983">
    <property type="entry name" value="Bac_GSPG_pilin"/>
</dbReference>
<dbReference type="GO" id="GO:0009986">
    <property type="term" value="C:cell surface"/>
    <property type="evidence" value="ECO:0007669"/>
    <property type="project" value="UniProtKB-SubCell"/>
</dbReference>
<gene>
    <name evidence="12" type="ORF">FN924_10585</name>
</gene>
<dbReference type="AlphaFoldDB" id="A0A516KGU3"/>
<organism evidence="12 13">
    <name type="scientific">Radiobacillus deserti</name>
    <dbReference type="NCBI Taxonomy" id="2594883"/>
    <lineage>
        <taxon>Bacteria</taxon>
        <taxon>Bacillati</taxon>
        <taxon>Bacillota</taxon>
        <taxon>Bacilli</taxon>
        <taxon>Bacillales</taxon>
        <taxon>Bacillaceae</taxon>
        <taxon>Radiobacillus</taxon>
    </lineage>
</organism>
<dbReference type="GO" id="GO:0030420">
    <property type="term" value="P:establishment of competence for transformation"/>
    <property type="evidence" value="ECO:0007669"/>
    <property type="project" value="UniProtKB-UniRule"/>
</dbReference>
<comment type="function">
    <text evidence="10">Required for transformation and DNA binding.</text>
</comment>
<evidence type="ECO:0000256" key="4">
    <source>
        <dbReference type="ARBA" id="ARBA00022481"/>
    </source>
</evidence>
<dbReference type="PIRSF" id="PIRSF029928">
    <property type="entry name" value="Late_competence_ComGC"/>
    <property type="match status" value="1"/>
</dbReference>
<feature type="chain" id="PRO_5035530541" description="ComG operon protein 3" evidence="11">
    <location>
        <begin position="8"/>
        <end position="104"/>
    </location>
</feature>
<evidence type="ECO:0000256" key="1">
    <source>
        <dbReference type="ARBA" id="ARBA00004162"/>
    </source>
</evidence>
<evidence type="ECO:0000256" key="6">
    <source>
        <dbReference type="ARBA" id="ARBA00022989"/>
    </source>
</evidence>
<dbReference type="Pfam" id="PF07963">
    <property type="entry name" value="N_methyl"/>
    <property type="match status" value="1"/>
</dbReference>
<keyword evidence="10" id="KW-0813">Transport</keyword>
<dbReference type="OrthoDB" id="1798043at2"/>
<dbReference type="GO" id="GO:0005886">
    <property type="term" value="C:plasma membrane"/>
    <property type="evidence" value="ECO:0007669"/>
    <property type="project" value="UniProtKB-SubCell"/>
</dbReference>
<name>A0A516KGU3_9BACI</name>